<protein>
    <recommendedName>
        <fullName evidence="3">Sporulation protein Cse60</fullName>
    </recommendedName>
</protein>
<sequence>MRVTATGGFNNPNDLANAINNIIEKLEGEGREVINIKYDISDLSGDIYATEFHYALILFK</sequence>
<dbReference type="RefSeq" id="WP_120104614.1">
    <property type="nucleotide sequence ID" value="NZ_CP028884.1"/>
</dbReference>
<evidence type="ECO:0000313" key="2">
    <source>
        <dbReference type="Proteomes" id="UP000275571"/>
    </source>
</evidence>
<name>A0A386PM53_9SPIR</name>
<gene>
    <name evidence="1" type="ORF">DB313_04460</name>
</gene>
<evidence type="ECO:0008006" key="3">
    <source>
        <dbReference type="Google" id="ProtNLM"/>
    </source>
</evidence>
<reference evidence="1 2" key="1">
    <citation type="journal article" date="2018" name="Infect. Genet. Evol.">
        <title>Genome-wide analysis of Borrelia turcica and 'Candidatus Borrelia tachyglossi' shows relapsing fever-like genomes with unique genomic links to Lyme disease Borrelia.</title>
        <authorList>
            <person name="Gofton A.W."/>
            <person name="Margos G."/>
            <person name="Fingerle V."/>
            <person name="Hepner S."/>
            <person name="Loh S.M."/>
            <person name="Ryan U."/>
            <person name="Irwin P."/>
            <person name="Oskam C.L."/>
        </authorList>
    </citation>
    <scope>NUCLEOTIDE SEQUENCE [LARGE SCALE GENOMIC DNA]</scope>
    <source>
        <strain evidence="1 2">IST7</strain>
    </source>
</reference>
<dbReference type="KEGG" id="btur:DB313_04460"/>
<dbReference type="EMBL" id="CP028884">
    <property type="protein sequence ID" value="AYE36694.1"/>
    <property type="molecule type" value="Genomic_DNA"/>
</dbReference>
<keyword evidence="2" id="KW-1185">Reference proteome</keyword>
<organism evidence="1 2">
    <name type="scientific">Borrelia turcica IST7</name>
    <dbReference type="NCBI Taxonomy" id="1104446"/>
    <lineage>
        <taxon>Bacteria</taxon>
        <taxon>Pseudomonadati</taxon>
        <taxon>Spirochaetota</taxon>
        <taxon>Spirochaetia</taxon>
        <taxon>Spirochaetales</taxon>
        <taxon>Borreliaceae</taxon>
        <taxon>Borrelia</taxon>
    </lineage>
</organism>
<evidence type="ECO:0000313" key="1">
    <source>
        <dbReference type="EMBL" id="AYE36694.1"/>
    </source>
</evidence>
<accession>A0A386PM53</accession>
<proteinExistence type="predicted"/>
<dbReference type="AlphaFoldDB" id="A0A386PM53"/>
<dbReference type="Proteomes" id="UP000275571">
    <property type="component" value="Chromosome"/>
</dbReference>